<reference evidence="2 3" key="1">
    <citation type="submission" date="2019-02" db="EMBL/GenBank/DDBJ databases">
        <title>Paenibacillus sp. nov., isolated from surface-sterilized tissue of Thalictrum simplex L.</title>
        <authorList>
            <person name="Tuo L."/>
        </authorList>
    </citation>
    <scope>NUCLEOTIDE SEQUENCE [LARGE SCALE GENOMIC DNA]</scope>
    <source>
        <strain evidence="2 3">N2SHLJ1</strain>
    </source>
</reference>
<evidence type="ECO:0000313" key="2">
    <source>
        <dbReference type="EMBL" id="TBL67752.1"/>
    </source>
</evidence>
<name>A0A4Q9DC45_9BACL</name>
<feature type="transmembrane region" description="Helical" evidence="1">
    <location>
        <begin position="50"/>
        <end position="72"/>
    </location>
</feature>
<evidence type="ECO:0000256" key="1">
    <source>
        <dbReference type="SAM" id="Phobius"/>
    </source>
</evidence>
<feature type="transmembrane region" description="Helical" evidence="1">
    <location>
        <begin position="110"/>
        <end position="129"/>
    </location>
</feature>
<dbReference type="AlphaFoldDB" id="A0A4Q9DC45"/>
<organism evidence="2 3">
    <name type="scientific">Paenibacillus thalictri</name>
    <dbReference type="NCBI Taxonomy" id="2527873"/>
    <lineage>
        <taxon>Bacteria</taxon>
        <taxon>Bacillati</taxon>
        <taxon>Bacillota</taxon>
        <taxon>Bacilli</taxon>
        <taxon>Bacillales</taxon>
        <taxon>Paenibacillaceae</taxon>
        <taxon>Paenibacillus</taxon>
    </lineage>
</organism>
<dbReference type="Proteomes" id="UP000293142">
    <property type="component" value="Unassembled WGS sequence"/>
</dbReference>
<evidence type="ECO:0000313" key="3">
    <source>
        <dbReference type="Proteomes" id="UP000293142"/>
    </source>
</evidence>
<comment type="caution">
    <text evidence="2">The sequence shown here is derived from an EMBL/GenBank/DDBJ whole genome shotgun (WGS) entry which is preliminary data.</text>
</comment>
<keyword evidence="1" id="KW-0472">Membrane</keyword>
<sequence length="134" mass="14602">MAALWLLNAAITLPPAQQTHIGRAFGQLAAGRVDVIGAIIRRKLEMNAHLIAVSAWSKVLLTALFVMAVMLLKPRGIFKEWQRRYPYLMQGFTAGAIGTVAALVFNDSGIVAAATMIVYVAVPMLLLRLNEQRG</sequence>
<dbReference type="EMBL" id="SIRE01000054">
    <property type="protein sequence ID" value="TBL67752.1"/>
    <property type="molecule type" value="Genomic_DNA"/>
</dbReference>
<gene>
    <name evidence="2" type="ORF">EYB31_39355</name>
</gene>
<protein>
    <submittedName>
        <fullName evidence="2">Uncharacterized protein</fullName>
    </submittedName>
</protein>
<dbReference type="OrthoDB" id="3199331at2"/>
<keyword evidence="3" id="KW-1185">Reference proteome</keyword>
<feature type="transmembrane region" description="Helical" evidence="1">
    <location>
        <begin position="84"/>
        <end position="104"/>
    </location>
</feature>
<proteinExistence type="predicted"/>
<keyword evidence="1" id="KW-0812">Transmembrane</keyword>
<keyword evidence="1" id="KW-1133">Transmembrane helix</keyword>
<accession>A0A4Q9DC45</accession>